<keyword evidence="2" id="KW-1185">Reference proteome</keyword>
<dbReference type="AlphaFoldDB" id="A0A0A6VQD7"/>
<organism evidence="1 2">
    <name type="scientific">Kocuria rosea subsp. polaris</name>
    <dbReference type="NCBI Taxonomy" id="136273"/>
    <lineage>
        <taxon>Bacteria</taxon>
        <taxon>Bacillati</taxon>
        <taxon>Actinomycetota</taxon>
        <taxon>Actinomycetes</taxon>
        <taxon>Micrococcales</taxon>
        <taxon>Micrococcaceae</taxon>
        <taxon>Kocuria</taxon>
    </lineage>
</organism>
<dbReference type="Gene3D" id="3.50.50.60">
    <property type="entry name" value="FAD/NAD(P)-binding domain"/>
    <property type="match status" value="1"/>
</dbReference>
<evidence type="ECO:0000313" key="1">
    <source>
        <dbReference type="EMBL" id="KHD96618.1"/>
    </source>
</evidence>
<dbReference type="EMBL" id="JSUH01000014">
    <property type="protein sequence ID" value="KHD96618.1"/>
    <property type="molecule type" value="Genomic_DNA"/>
</dbReference>
<dbReference type="SUPFAM" id="SSF51905">
    <property type="entry name" value="FAD/NAD(P)-binding domain"/>
    <property type="match status" value="1"/>
</dbReference>
<sequence>MTHPAREYDVVIAGGGLAGRSLAFFLSREPGLSGARILIIDDAGDRYPHRSLIYWHDGALPLPLTPAATFTNLAVDAGPAQRVLPLERHRLCLTSSRDVFRCLDDVIDANPQISRLDARVSRVRAHADSVDVALSDSRLVTASHCFDSTLPPTGITAPLLMSGEVHRVRTAHDSFDPSIATFIDFRSGEHHPVHFHCVLPLSAREAVVEVTRIMPGKAHTPDFSFEQATSDYLRKVWGVNEFSSLSVERGSIPLGIRPRSPRGRHVRTGCPAGAVKATTGYGFTRILRQTQHLASTLASTGSPDAPRPSPRFRWYDRPLLKMWEHDPEHAVHFMRAAFTSGDADLVLDFLDERTTFAQERGLLGSMPVTMLLQPRLWI</sequence>
<gene>
    <name evidence="1" type="ORF">GY22_14225</name>
</gene>
<dbReference type="Pfam" id="PF05834">
    <property type="entry name" value="Lycopene_cycl"/>
    <property type="match status" value="1"/>
</dbReference>
<comment type="caution">
    <text evidence="1">The sequence shown here is derived from an EMBL/GenBank/DDBJ whole genome shotgun (WGS) entry which is preliminary data.</text>
</comment>
<dbReference type="Proteomes" id="UP000030466">
    <property type="component" value="Unassembled WGS sequence"/>
</dbReference>
<evidence type="ECO:0008006" key="3">
    <source>
        <dbReference type="Google" id="ProtNLM"/>
    </source>
</evidence>
<name>A0A0A6VQD7_KOCRO</name>
<reference evidence="1 2" key="1">
    <citation type="journal article" date="2003" name="Int. J. Syst. Evol. Microbiol.">
        <title>Kocuria polaris sp. nov., an orange-pigmented psychrophilic bacterium isolated from an Antarctic cyanobacterial mat sample.</title>
        <authorList>
            <person name="Reddy G.S."/>
            <person name="Prakash J.S."/>
            <person name="Prabahar V."/>
            <person name="Matsumoto G.I."/>
            <person name="Stackebrandt E."/>
            <person name="Shivaji S."/>
        </authorList>
    </citation>
    <scope>NUCLEOTIDE SEQUENCE [LARGE SCALE GENOMIC DNA]</scope>
    <source>
        <strain evidence="1 2">CMS 76or</strain>
    </source>
</reference>
<dbReference type="RefSeq" id="WP_035929047.1">
    <property type="nucleotide sequence ID" value="NZ_JSUH01000014.1"/>
</dbReference>
<evidence type="ECO:0000313" key="2">
    <source>
        <dbReference type="Proteomes" id="UP000030466"/>
    </source>
</evidence>
<accession>A0A0A6VQD7</accession>
<proteinExistence type="predicted"/>
<dbReference type="OrthoDB" id="24355at2"/>
<dbReference type="InterPro" id="IPR036188">
    <property type="entry name" value="FAD/NAD-bd_sf"/>
</dbReference>
<protein>
    <recommendedName>
        <fullName evidence="3">Lycopene cyclase</fullName>
    </recommendedName>
</protein>